<feature type="region of interest" description="Disordered" evidence="1">
    <location>
        <begin position="1"/>
        <end position="113"/>
    </location>
</feature>
<feature type="compositionally biased region" description="Polar residues" evidence="1">
    <location>
        <begin position="87"/>
        <end position="101"/>
    </location>
</feature>
<gene>
    <name evidence="2" type="ORF">HII31_12766</name>
</gene>
<dbReference type="Proteomes" id="UP000660729">
    <property type="component" value="Unassembled WGS sequence"/>
</dbReference>
<evidence type="ECO:0000313" key="3">
    <source>
        <dbReference type="Proteomes" id="UP000660729"/>
    </source>
</evidence>
<organism evidence="2 3">
    <name type="scientific">Pseudocercospora fuligena</name>
    <dbReference type="NCBI Taxonomy" id="685502"/>
    <lineage>
        <taxon>Eukaryota</taxon>
        <taxon>Fungi</taxon>
        <taxon>Dikarya</taxon>
        <taxon>Ascomycota</taxon>
        <taxon>Pezizomycotina</taxon>
        <taxon>Dothideomycetes</taxon>
        <taxon>Dothideomycetidae</taxon>
        <taxon>Mycosphaerellales</taxon>
        <taxon>Mycosphaerellaceae</taxon>
        <taxon>Pseudocercospora</taxon>
    </lineage>
</organism>
<feature type="compositionally biased region" description="Basic and acidic residues" evidence="1">
    <location>
        <begin position="14"/>
        <end position="25"/>
    </location>
</feature>
<evidence type="ECO:0000313" key="2">
    <source>
        <dbReference type="EMBL" id="KAF7185893.1"/>
    </source>
</evidence>
<proteinExistence type="predicted"/>
<keyword evidence="3" id="KW-1185">Reference proteome</keyword>
<accession>A0A8H6VBA3</accession>
<feature type="compositionally biased region" description="Basic and acidic residues" evidence="1">
    <location>
        <begin position="37"/>
        <end position="46"/>
    </location>
</feature>
<dbReference type="AlphaFoldDB" id="A0A8H6VBA3"/>
<name>A0A8H6VBA3_9PEZI</name>
<comment type="caution">
    <text evidence="2">The sequence shown here is derived from an EMBL/GenBank/DDBJ whole genome shotgun (WGS) entry which is preliminary data.</text>
</comment>
<evidence type="ECO:0000256" key="1">
    <source>
        <dbReference type="SAM" id="MobiDB-lite"/>
    </source>
</evidence>
<protein>
    <submittedName>
        <fullName evidence="2">Uncharacterized protein</fullName>
    </submittedName>
</protein>
<dbReference type="EMBL" id="JABCIY010000306">
    <property type="protein sequence ID" value="KAF7185893.1"/>
    <property type="molecule type" value="Genomic_DNA"/>
</dbReference>
<reference evidence="2" key="1">
    <citation type="submission" date="2020-04" db="EMBL/GenBank/DDBJ databases">
        <title>Draft genome resource of the tomato pathogen Pseudocercospora fuligena.</title>
        <authorList>
            <person name="Zaccaron A."/>
        </authorList>
    </citation>
    <scope>NUCLEOTIDE SEQUENCE</scope>
    <source>
        <strain evidence="2">PF001</strain>
    </source>
</reference>
<sequence>MSQSSGLPEPFHPSPEEQRNYDKSTIKALNRVTGEIDNDHVEDEKPNPQTLDLDQVPTDLYSRPKQQESPSSTKAQHGLGSKRRSRSPSSTQARHSRQTMTTEDEETQGIDPAYAAETIGYAERKFELGDDPRLALTDAIMKLMELQMKIGQLHAEAYDELEECLKRVIRISRRRGSRGRESTG</sequence>